<dbReference type="EMBL" id="ONZP01000409">
    <property type="protein sequence ID" value="SPJ83976.1"/>
    <property type="molecule type" value="Genomic_DNA"/>
</dbReference>
<evidence type="ECO:0000259" key="3">
    <source>
        <dbReference type="Pfam" id="PF25485"/>
    </source>
</evidence>
<name>A0AAE8MI19_9HYPO</name>
<reference evidence="4" key="1">
    <citation type="submission" date="2018-03" db="EMBL/GenBank/DDBJ databases">
        <authorList>
            <person name="Guldener U."/>
        </authorList>
    </citation>
    <scope>NUCLEOTIDE SEQUENCE</scope>
</reference>
<evidence type="ECO:0000313" key="5">
    <source>
        <dbReference type="Proteomes" id="UP001187734"/>
    </source>
</evidence>
<dbReference type="AlphaFoldDB" id="A0AAE8MI19"/>
<feature type="compositionally biased region" description="Low complexity" evidence="1">
    <location>
        <begin position="409"/>
        <end position="452"/>
    </location>
</feature>
<keyword evidence="2" id="KW-0732">Signal</keyword>
<protein>
    <recommendedName>
        <fullName evidence="3">DUF7908 domain-containing protein</fullName>
    </recommendedName>
</protein>
<feature type="signal peptide" evidence="2">
    <location>
        <begin position="1"/>
        <end position="20"/>
    </location>
</feature>
<accession>A0AAE8MI19</accession>
<feature type="chain" id="PRO_5042120153" description="DUF7908 domain-containing protein" evidence="2">
    <location>
        <begin position="21"/>
        <end position="692"/>
    </location>
</feature>
<gene>
    <name evidence="4" type="ORF">FTOL_10492</name>
</gene>
<comment type="caution">
    <text evidence="4">The sequence shown here is derived from an EMBL/GenBank/DDBJ whole genome shotgun (WGS) entry which is preliminary data.</text>
</comment>
<proteinExistence type="predicted"/>
<evidence type="ECO:0000256" key="1">
    <source>
        <dbReference type="SAM" id="MobiDB-lite"/>
    </source>
</evidence>
<dbReference type="Proteomes" id="UP001187734">
    <property type="component" value="Unassembled WGS sequence"/>
</dbReference>
<dbReference type="Pfam" id="PF25485">
    <property type="entry name" value="DUF7908"/>
    <property type="match status" value="1"/>
</dbReference>
<feature type="domain" description="DUF7908" evidence="3">
    <location>
        <begin position="94"/>
        <end position="222"/>
    </location>
</feature>
<dbReference type="InterPro" id="IPR057230">
    <property type="entry name" value="DUF7908"/>
</dbReference>
<feature type="compositionally biased region" description="Low complexity" evidence="1">
    <location>
        <begin position="389"/>
        <end position="401"/>
    </location>
</feature>
<feature type="region of interest" description="Disordered" evidence="1">
    <location>
        <begin position="377"/>
        <end position="452"/>
    </location>
</feature>
<organism evidence="4 5">
    <name type="scientific">Fusarium torulosum</name>
    <dbReference type="NCBI Taxonomy" id="33205"/>
    <lineage>
        <taxon>Eukaryota</taxon>
        <taxon>Fungi</taxon>
        <taxon>Dikarya</taxon>
        <taxon>Ascomycota</taxon>
        <taxon>Pezizomycotina</taxon>
        <taxon>Sordariomycetes</taxon>
        <taxon>Hypocreomycetidae</taxon>
        <taxon>Hypocreales</taxon>
        <taxon>Nectriaceae</taxon>
        <taxon>Fusarium</taxon>
    </lineage>
</organism>
<evidence type="ECO:0000313" key="4">
    <source>
        <dbReference type="EMBL" id="SPJ83976.1"/>
    </source>
</evidence>
<evidence type="ECO:0000256" key="2">
    <source>
        <dbReference type="SAM" id="SignalP"/>
    </source>
</evidence>
<keyword evidence="5" id="KW-1185">Reference proteome</keyword>
<sequence>MAPRHLLPLLFAGFLGTTGAYQDLGALPETYCITYTSTYLVPVSASASASRAIQQSFSSVHVLVTTSTAPEVQTTISEPTAQPTEPGATLLNIILRVIPNSQDVKRDQRLQARALGGFVGTQSGICEDAARFNFLGGSLLDGDLPIYYNGEDYKEFSGQPGPVPDGAISTSFSADSNGFVQFSNSLLPNGEAGFCQISDGGQVYLSFTSSPPNCRTVRLAIISFQECRDQETPSSSIVISPTTSTIGEPIVSVETSFAPSLQTFISRTRSTFPSEVTFPVDSSSIILPSEPNPPPSTNAPQTQPLHTTTFRFSNSSLTTMNIPVPPTQSSKISLITSDTPAEPTATFTFPVSNSIPPTSELSTELSIFPTFVSSLETASTESSKPIEETTSTLPLSSSVTVGPVTESGTTEQSLSTLVTETETETDTTTTSDAIATSSNVSTSDASSTVTEALTTSDIETTTTSEAITTTEVLTTSDIETTTTTTEEATTTSEVPLGACSSVLSAPTPIFGSANFNDDASAPVTLPFAISAFGSSGTDITVSTNGFLTVNSNQGSTTFGNQPLPYNSIAPISILPYWDDLAIAGDGQDRIEYEVSGNSGDRTITINWCLKTLSQQQAKSNQFTATFYENDPGIVLFRYYKTTQGGSSATVGGQNINANSFVQYEYNQAGSVADKSFVRLDMNGAGSFTTGTF</sequence>